<dbReference type="InterPro" id="IPR002225">
    <property type="entry name" value="3Beta_OHSteriod_DH/Estase"/>
</dbReference>
<evidence type="ECO:0000259" key="2">
    <source>
        <dbReference type="Pfam" id="PF01073"/>
    </source>
</evidence>
<feature type="domain" description="3-beta hydroxysteroid dehydrogenase/isomerase" evidence="2">
    <location>
        <begin position="2"/>
        <end position="148"/>
    </location>
</feature>
<dbReference type="SUPFAM" id="SSF51735">
    <property type="entry name" value="NAD(P)-binding Rossmann-fold domains"/>
    <property type="match status" value="1"/>
</dbReference>
<sequence length="266" mass="29302">MRRLIYLSSASVHGQSPATGVDETTPLSKRQPLAYNSAKVVAEQQLGRLREIGRVEVVILRPGIVFGPRSQWTGGVADEILNGTAYLTEGGWGVCNSIYVDNLVHAIKLALVAPNVDGKAFLLGDAEAVTWRDLYLPICEALGYDLDGLPTPKMADAVDERPSLAQRVGAMNSYQSLRWIVPRPARAAVKAAIREMRWPLNTENPASYPVTLERALLHTSSYRPPYARAERELGYCPPITFDEGCRRSVEWLGFAGYPIDGRSRHA</sequence>
<comment type="caution">
    <text evidence="3">The sequence shown here is derived from an EMBL/GenBank/DDBJ whole genome shotgun (WGS) entry which is preliminary data.</text>
</comment>
<comment type="similarity">
    <text evidence="1">Belongs to the 3-beta-HSD family.</text>
</comment>
<dbReference type="PANTHER" id="PTHR43245">
    <property type="entry name" value="BIFUNCTIONAL POLYMYXIN RESISTANCE PROTEIN ARNA"/>
    <property type="match status" value="1"/>
</dbReference>
<dbReference type="Proteomes" id="UP001156905">
    <property type="component" value="Unassembled WGS sequence"/>
</dbReference>
<gene>
    <name evidence="3" type="ORF">GCM10007857_77810</name>
</gene>
<keyword evidence="4" id="KW-1185">Reference proteome</keyword>
<evidence type="ECO:0000313" key="3">
    <source>
        <dbReference type="EMBL" id="GLR91065.1"/>
    </source>
</evidence>
<dbReference type="EMBL" id="BSOW01000041">
    <property type="protein sequence ID" value="GLR91065.1"/>
    <property type="molecule type" value="Genomic_DNA"/>
</dbReference>
<name>A0ABQ6BBK5_9BRAD</name>
<dbReference type="Pfam" id="PF01073">
    <property type="entry name" value="3Beta_HSD"/>
    <property type="match status" value="1"/>
</dbReference>
<accession>A0ABQ6BBK5</accession>
<dbReference type="InterPro" id="IPR036291">
    <property type="entry name" value="NAD(P)-bd_dom_sf"/>
</dbReference>
<protein>
    <recommendedName>
        <fullName evidence="2">3-beta hydroxysteroid dehydrogenase/isomerase domain-containing protein</fullName>
    </recommendedName>
</protein>
<evidence type="ECO:0000256" key="1">
    <source>
        <dbReference type="ARBA" id="ARBA00009219"/>
    </source>
</evidence>
<dbReference type="Gene3D" id="3.40.50.720">
    <property type="entry name" value="NAD(P)-binding Rossmann-like Domain"/>
    <property type="match status" value="1"/>
</dbReference>
<organism evidence="3 4">
    <name type="scientific">Bradyrhizobium iriomotense</name>
    <dbReference type="NCBI Taxonomy" id="441950"/>
    <lineage>
        <taxon>Bacteria</taxon>
        <taxon>Pseudomonadati</taxon>
        <taxon>Pseudomonadota</taxon>
        <taxon>Alphaproteobacteria</taxon>
        <taxon>Hyphomicrobiales</taxon>
        <taxon>Nitrobacteraceae</taxon>
        <taxon>Bradyrhizobium</taxon>
    </lineage>
</organism>
<dbReference type="InterPro" id="IPR050177">
    <property type="entry name" value="Lipid_A_modif_metabolic_enz"/>
</dbReference>
<evidence type="ECO:0000313" key="4">
    <source>
        <dbReference type="Proteomes" id="UP001156905"/>
    </source>
</evidence>
<reference evidence="4" key="1">
    <citation type="journal article" date="2019" name="Int. J. Syst. Evol. Microbiol.">
        <title>The Global Catalogue of Microorganisms (GCM) 10K type strain sequencing project: providing services to taxonomists for standard genome sequencing and annotation.</title>
        <authorList>
            <consortium name="The Broad Institute Genomics Platform"/>
            <consortium name="The Broad Institute Genome Sequencing Center for Infectious Disease"/>
            <person name="Wu L."/>
            <person name="Ma J."/>
        </authorList>
    </citation>
    <scope>NUCLEOTIDE SEQUENCE [LARGE SCALE GENOMIC DNA]</scope>
    <source>
        <strain evidence="4">NBRC 102520</strain>
    </source>
</reference>
<proteinExistence type="inferred from homology"/>